<dbReference type="Proteomes" id="UP000504621">
    <property type="component" value="Unplaced"/>
</dbReference>
<dbReference type="GO" id="GO:0004806">
    <property type="term" value="F:triacylglycerol lipase activity"/>
    <property type="evidence" value="ECO:0007669"/>
    <property type="project" value="InterPro"/>
</dbReference>
<dbReference type="AlphaFoldDB" id="A0A6J0ZJR7"/>
<dbReference type="InterPro" id="IPR029058">
    <property type="entry name" value="AB_hydrolase_fold"/>
</dbReference>
<accession>A0A6J0ZJR7</accession>
<dbReference type="Pfam" id="PF01764">
    <property type="entry name" value="Lipase_3"/>
    <property type="match status" value="1"/>
</dbReference>
<keyword evidence="3" id="KW-1185">Reference proteome</keyword>
<proteinExistence type="predicted"/>
<feature type="domain" description="Fungal lipase-type" evidence="2">
    <location>
        <begin position="202"/>
        <end position="366"/>
    </location>
</feature>
<dbReference type="OrthoDB" id="438440at2759"/>
<dbReference type="Gene3D" id="3.40.50.1820">
    <property type="entry name" value="alpha/beta hydrolase"/>
    <property type="match status" value="1"/>
</dbReference>
<evidence type="ECO:0000313" key="3">
    <source>
        <dbReference type="Proteomes" id="UP000504621"/>
    </source>
</evidence>
<dbReference type="PANTHER" id="PTHR46086">
    <property type="entry name" value="ALPHA/BETA-HYDROLASES SUPERFAMILY PROTEIN"/>
    <property type="match status" value="1"/>
</dbReference>
<organism evidence="3 4">
    <name type="scientific">Herrania umbratica</name>
    <dbReference type="NCBI Taxonomy" id="108875"/>
    <lineage>
        <taxon>Eukaryota</taxon>
        <taxon>Viridiplantae</taxon>
        <taxon>Streptophyta</taxon>
        <taxon>Embryophyta</taxon>
        <taxon>Tracheophyta</taxon>
        <taxon>Spermatophyta</taxon>
        <taxon>Magnoliopsida</taxon>
        <taxon>eudicotyledons</taxon>
        <taxon>Gunneridae</taxon>
        <taxon>Pentapetalae</taxon>
        <taxon>rosids</taxon>
        <taxon>malvids</taxon>
        <taxon>Malvales</taxon>
        <taxon>Malvaceae</taxon>
        <taxon>Byttnerioideae</taxon>
        <taxon>Herrania</taxon>
    </lineage>
</organism>
<dbReference type="PANTHER" id="PTHR46086:SF9">
    <property type="entry name" value="FUNGAL LIPASE-LIKE DOMAIN-CONTAINING PROTEIN"/>
    <property type="match status" value="1"/>
</dbReference>
<gene>
    <name evidence="4" type="primary">LOC110409425</name>
</gene>
<dbReference type="InterPro" id="IPR002921">
    <property type="entry name" value="Fungal_lipase-type"/>
</dbReference>
<dbReference type="GO" id="GO:0006629">
    <property type="term" value="P:lipid metabolic process"/>
    <property type="evidence" value="ECO:0007669"/>
    <property type="project" value="InterPro"/>
</dbReference>
<keyword evidence="1" id="KW-0378">Hydrolase</keyword>
<dbReference type="CDD" id="cd00519">
    <property type="entry name" value="Lipase_3"/>
    <property type="match status" value="1"/>
</dbReference>
<evidence type="ECO:0000259" key="2">
    <source>
        <dbReference type="Pfam" id="PF01764"/>
    </source>
</evidence>
<dbReference type="GeneID" id="110409425"/>
<dbReference type="RefSeq" id="XP_021274439.1">
    <property type="nucleotide sequence ID" value="XM_021418764.1"/>
</dbReference>
<dbReference type="SUPFAM" id="SSF53474">
    <property type="entry name" value="alpha/beta-Hydrolases"/>
    <property type="match status" value="1"/>
</dbReference>
<reference evidence="4" key="1">
    <citation type="submission" date="2025-08" db="UniProtKB">
        <authorList>
            <consortium name="RefSeq"/>
        </authorList>
    </citation>
    <scope>IDENTIFICATION</scope>
    <source>
        <tissue evidence="4">Leaf</tissue>
    </source>
</reference>
<dbReference type="InterPro" id="IPR044819">
    <property type="entry name" value="OBL-like"/>
</dbReference>
<evidence type="ECO:0000256" key="1">
    <source>
        <dbReference type="ARBA" id="ARBA00022801"/>
    </source>
</evidence>
<name>A0A6J0ZJR7_9ROSI</name>
<sequence>MDQDMEKYRASNYLLLTPEEVRAWEVFGLLWSKKMQKKAYISVPPSVEERVLENGLAIASLIAQKALLHFAEPLKWFGRMIEMSLNLVSFNRNIFMLLLNVLRCKVNVPDRTSGAFVSFIGHLDSRVKLDENIKPGNARYNSALAAMASKLAYENKGFIKKTVEQHWKMEFIDMDYDFLNDFQSKRNTQGFMFHDRRANKIVVAFRGTEPFNAYDWSTDVDISCFENKEMGKVHGGFMKALGLIKEQGWPPELPAEEKGKNLAYYSIREELRRRLKANKEAKFIVTGHSLGGALAILFPAILALHEKPWNEEQALLKRLEGVYTFGQPRVGDFKFKKFMEDRFKKYGIKYLRFVYCNDIIPRLPMTTEDLVFSLYNHFGACIYFNSRYNGQILDEEPHKNYFSKFGVIRRFFNALSELLRSLYLPLLKGQEYTEGLPLILMIRFPALLFPGMADHNPQDYVNATRLGSITTFDQVEYPNSDSKKTN</sequence>
<evidence type="ECO:0000313" key="4">
    <source>
        <dbReference type="RefSeq" id="XP_021274439.1"/>
    </source>
</evidence>
<protein>
    <submittedName>
        <fullName evidence="4">Uncharacterized protein LOC110409425</fullName>
    </submittedName>
</protein>